<feature type="compositionally biased region" description="Low complexity" evidence="1">
    <location>
        <begin position="8"/>
        <end position="17"/>
    </location>
</feature>
<dbReference type="VEuPathDB" id="AmoebaDB:NF0005500"/>
<comment type="caution">
    <text evidence="3">The sequence shown here is derived from an EMBL/GenBank/DDBJ whole genome shotgun (WGS) entry which is preliminary data.</text>
</comment>
<feature type="compositionally biased region" description="Low complexity" evidence="1">
    <location>
        <begin position="84"/>
        <end position="122"/>
    </location>
</feature>
<dbReference type="GO" id="GO:0016192">
    <property type="term" value="P:vesicle-mediated transport"/>
    <property type="evidence" value="ECO:0007669"/>
    <property type="project" value="InterPro"/>
</dbReference>
<keyword evidence="4" id="KW-1185">Reference proteome</keyword>
<accession>A0A6A5CD61</accession>
<feature type="compositionally biased region" description="Polar residues" evidence="1">
    <location>
        <begin position="30"/>
        <end position="40"/>
    </location>
</feature>
<dbReference type="GO" id="GO:0005737">
    <property type="term" value="C:cytoplasm"/>
    <property type="evidence" value="ECO:0007669"/>
    <property type="project" value="TreeGrafter"/>
</dbReference>
<feature type="compositionally biased region" description="Low complexity" evidence="1">
    <location>
        <begin position="480"/>
        <end position="493"/>
    </location>
</feature>
<feature type="compositionally biased region" description="Low complexity" evidence="1">
    <location>
        <begin position="284"/>
        <end position="294"/>
    </location>
</feature>
<feature type="region of interest" description="Disordered" evidence="1">
    <location>
        <begin position="78"/>
        <end position="335"/>
    </location>
</feature>
<evidence type="ECO:0000259" key="2">
    <source>
        <dbReference type="Pfam" id="PF19032"/>
    </source>
</evidence>
<dbReference type="Proteomes" id="UP000444721">
    <property type="component" value="Unassembled WGS sequence"/>
</dbReference>
<dbReference type="InterPro" id="IPR039151">
    <property type="entry name" value="INTU"/>
</dbReference>
<gene>
    <name evidence="3" type="ORF">FDP41_000393</name>
</gene>
<dbReference type="RefSeq" id="XP_044569207.1">
    <property type="nucleotide sequence ID" value="XM_044707288.1"/>
</dbReference>
<feature type="region of interest" description="Disordered" evidence="1">
    <location>
        <begin position="438"/>
        <end position="532"/>
    </location>
</feature>
<dbReference type="AlphaFoldDB" id="A0A6A5CD61"/>
<name>A0A6A5CD61_NAEFO</name>
<dbReference type="Pfam" id="PF19032">
    <property type="entry name" value="Intu_longin_2"/>
    <property type="match status" value="1"/>
</dbReference>
<protein>
    <recommendedName>
        <fullName evidence="2">CCZ1/INTU second Longin domain-containing protein</fullName>
    </recommendedName>
</protein>
<dbReference type="OMA" id="PNIHIRS"/>
<feature type="compositionally biased region" description="Low complexity" evidence="1">
    <location>
        <begin position="210"/>
        <end position="227"/>
    </location>
</feature>
<feature type="compositionally biased region" description="Low complexity" evidence="1">
    <location>
        <begin position="240"/>
        <end position="258"/>
    </location>
</feature>
<dbReference type="InterPro" id="IPR043988">
    <property type="entry name" value="CCZ1/INTU_longin_2"/>
</dbReference>
<dbReference type="EMBL" id="VFQX01000002">
    <property type="protein sequence ID" value="KAF0984494.1"/>
    <property type="molecule type" value="Genomic_DNA"/>
</dbReference>
<organism evidence="3 4">
    <name type="scientific">Naegleria fowleri</name>
    <name type="common">Brain eating amoeba</name>
    <dbReference type="NCBI Taxonomy" id="5763"/>
    <lineage>
        <taxon>Eukaryota</taxon>
        <taxon>Discoba</taxon>
        <taxon>Heterolobosea</taxon>
        <taxon>Tetramitia</taxon>
        <taxon>Eutetramitia</taxon>
        <taxon>Vahlkampfiidae</taxon>
        <taxon>Naegleria</taxon>
    </lineage>
</organism>
<dbReference type="GeneID" id="68107611"/>
<dbReference type="PANTHER" id="PTHR21082:SF4">
    <property type="entry name" value="PROTEIN INTURNED"/>
    <property type="match status" value="1"/>
</dbReference>
<proteinExistence type="predicted"/>
<dbReference type="VEuPathDB" id="AmoebaDB:NfTy_000830"/>
<feature type="compositionally biased region" description="Polar residues" evidence="1">
    <location>
        <begin position="311"/>
        <end position="321"/>
    </location>
</feature>
<sequence>MSKTNWATTVNTTTHRTTTVDDDRNNNNHQSSLPPSTPLNSDDDDMVMMNLTITTTPPPSSLSVQTTMIGAPNNKRVVTAMPASPSSSLSVNNTTNTPTTTNTSKNNNTQGGTSPLTPTTTSTRHKRLPSSFLLPSTTTHPTTTTTTTPTTPTTPSSRSSSSLSTRPSLGEMQTSSSSSSSLINHTGSSINNNNSNNNKNTSTRLVVVASTSPSPTTTNTTTTNSNLLPPPPVSFHALFNSNSEEPSSSDSILSSPSEQQQEEFISNNNNTTRITSPLPPQHPSIPSLSSSAPSNMMLGHMTAAAVGGTTSGHSVPSLSTHQHSRHSYSNNNSAAASTSFSNNNIEYYHPHMAMFIKRKFDEDEEYLVYSYPNEITSPNIHIRSLKELRGTLHSVFGECNDILNEEVRFCYLTPTGRSVSMMNGSMGIGMGIGMDSSIHHATPTPTTAMTTTTNNNNSNPNTPIPQLPSAIISPPILAGSAPPSSSTSPLSQPIEMPSSSVPSHLDSHLLPVAISGSQPPLPPNETNLLEPPHSPPKASLLEFLQESRMNPSLLTSPHLGENSNNNIIYLRETIQKNKRPLIVTYKVLKQYIFLLYLPIPSDYNYGNVMKLVYEQYVNELFEFLDFIYQDVEEIISNISDYQSQLDTIFNRFFEMVFHDRDFSFVNSFQDGFVKFQPSFHITQTIDAELSNLETIMKEDCFNIGTCLIYKGLLQLSHLPKNITKQVIRYLTHFNIIHRAQDSPEMVIIEKVFIKEHMNPFGLLSVNDSQSNHDNGYDYLLSVITQGEKLMCSVLYAKRYPQSYYEGDLYYVDEMRTCLLQLEKKGIFSQIRSQFKTSHSLANILSIPTVSITNNGNHLDTQREGGGGSSMNDSNSSSSGSSGSGNNSNAHNSSYDPSNYANYNMKHFVTQGPYNVLLGYVVHSNSNGLILFHNSHNSSIASVFSLKCQVIRQILHSKRMIANMSQDADPIVEFGIHIDHKVPLVGNSVAQVGYWICGRMNDKLDEFYVCYEDSIPQEVAELAYRLYSRLYI</sequence>
<feature type="domain" description="CCZ1/INTU second Longin" evidence="2">
    <location>
        <begin position="704"/>
        <end position="818"/>
    </location>
</feature>
<feature type="compositionally biased region" description="Low complexity" evidence="1">
    <location>
        <begin position="129"/>
        <end position="203"/>
    </location>
</feature>
<feature type="region of interest" description="Disordered" evidence="1">
    <location>
        <begin position="1"/>
        <end position="44"/>
    </location>
</feature>
<evidence type="ECO:0000256" key="1">
    <source>
        <dbReference type="SAM" id="MobiDB-lite"/>
    </source>
</evidence>
<dbReference type="GO" id="GO:0060271">
    <property type="term" value="P:cilium assembly"/>
    <property type="evidence" value="ECO:0007669"/>
    <property type="project" value="InterPro"/>
</dbReference>
<reference evidence="3 4" key="1">
    <citation type="journal article" date="2019" name="Sci. Rep.">
        <title>Nanopore sequencing improves the draft genome of the human pathogenic amoeba Naegleria fowleri.</title>
        <authorList>
            <person name="Liechti N."/>
            <person name="Schurch N."/>
            <person name="Bruggmann R."/>
            <person name="Wittwer M."/>
        </authorList>
    </citation>
    <scope>NUCLEOTIDE SEQUENCE [LARGE SCALE GENOMIC DNA]</scope>
    <source>
        <strain evidence="3 4">ATCC 30894</strain>
    </source>
</reference>
<evidence type="ECO:0000313" key="4">
    <source>
        <dbReference type="Proteomes" id="UP000444721"/>
    </source>
</evidence>
<dbReference type="OrthoDB" id="10038586at2759"/>
<dbReference type="PANTHER" id="PTHR21082">
    <property type="entry name" value="PROTEIN INTURNED"/>
    <property type="match status" value="1"/>
</dbReference>
<feature type="compositionally biased region" description="Low complexity" evidence="1">
    <location>
        <begin position="442"/>
        <end position="461"/>
    </location>
</feature>
<evidence type="ECO:0000313" key="3">
    <source>
        <dbReference type="EMBL" id="KAF0984494.1"/>
    </source>
</evidence>
<feature type="compositionally biased region" description="Low complexity" evidence="1">
    <location>
        <begin position="869"/>
        <end position="893"/>
    </location>
</feature>
<feature type="region of interest" description="Disordered" evidence="1">
    <location>
        <begin position="854"/>
        <end position="894"/>
    </location>
</feature>
<dbReference type="GO" id="GO:0005929">
    <property type="term" value="C:cilium"/>
    <property type="evidence" value="ECO:0007669"/>
    <property type="project" value="TreeGrafter"/>
</dbReference>
<dbReference type="VEuPathDB" id="AmoebaDB:FDP41_000393"/>